<evidence type="ECO:0000256" key="1">
    <source>
        <dbReference type="SAM" id="MobiDB-lite"/>
    </source>
</evidence>
<accession>A0A4D6L517</accession>
<proteinExistence type="predicted"/>
<reference evidence="2 3" key="1">
    <citation type="submission" date="2019-04" db="EMBL/GenBank/DDBJ databases">
        <title>An improved genome assembly and genetic linkage map for asparagus bean, Vigna unguiculata ssp. sesquipedialis.</title>
        <authorList>
            <person name="Xia Q."/>
            <person name="Zhang R."/>
            <person name="Dong Y."/>
        </authorList>
    </citation>
    <scope>NUCLEOTIDE SEQUENCE [LARGE SCALE GENOMIC DNA]</scope>
    <source>
        <tissue evidence="2">Leaf</tissue>
    </source>
</reference>
<evidence type="ECO:0000313" key="3">
    <source>
        <dbReference type="Proteomes" id="UP000501690"/>
    </source>
</evidence>
<organism evidence="2 3">
    <name type="scientific">Vigna unguiculata</name>
    <name type="common">Cowpea</name>
    <dbReference type="NCBI Taxonomy" id="3917"/>
    <lineage>
        <taxon>Eukaryota</taxon>
        <taxon>Viridiplantae</taxon>
        <taxon>Streptophyta</taxon>
        <taxon>Embryophyta</taxon>
        <taxon>Tracheophyta</taxon>
        <taxon>Spermatophyta</taxon>
        <taxon>Magnoliopsida</taxon>
        <taxon>eudicotyledons</taxon>
        <taxon>Gunneridae</taxon>
        <taxon>Pentapetalae</taxon>
        <taxon>rosids</taxon>
        <taxon>fabids</taxon>
        <taxon>Fabales</taxon>
        <taxon>Fabaceae</taxon>
        <taxon>Papilionoideae</taxon>
        <taxon>50 kb inversion clade</taxon>
        <taxon>NPAAA clade</taxon>
        <taxon>indigoferoid/millettioid clade</taxon>
        <taxon>Phaseoleae</taxon>
        <taxon>Vigna</taxon>
    </lineage>
</organism>
<feature type="compositionally biased region" description="Basic and acidic residues" evidence="1">
    <location>
        <begin position="52"/>
        <end position="64"/>
    </location>
</feature>
<protein>
    <submittedName>
        <fullName evidence="2">Uncharacterized protein</fullName>
    </submittedName>
</protein>
<dbReference type="Proteomes" id="UP000501690">
    <property type="component" value="Linkage Group LG2"/>
</dbReference>
<dbReference type="EMBL" id="CP039346">
    <property type="protein sequence ID" value="QCD83588.1"/>
    <property type="molecule type" value="Genomic_DNA"/>
</dbReference>
<evidence type="ECO:0000313" key="2">
    <source>
        <dbReference type="EMBL" id="QCD83588.1"/>
    </source>
</evidence>
<gene>
    <name evidence="2" type="ORF">DEO72_LG2g3934</name>
</gene>
<feature type="region of interest" description="Disordered" evidence="1">
    <location>
        <begin position="49"/>
        <end position="81"/>
    </location>
</feature>
<dbReference type="AlphaFoldDB" id="A0A4D6L517"/>
<sequence length="81" mass="8958">MFGLFVLGCMHGIMGENWYSRLGELARRSPKILPRALAQAVSHVLSDALSRSSEKGSPERELVKSPRGHCCMSRLGESPQF</sequence>
<name>A0A4D6L517_VIGUN</name>
<keyword evidence="3" id="KW-1185">Reference proteome</keyword>